<dbReference type="InterPro" id="IPR003593">
    <property type="entry name" value="AAA+_ATPase"/>
</dbReference>
<dbReference type="SMART" id="SM00382">
    <property type="entry name" value="AAA"/>
    <property type="match status" value="1"/>
</dbReference>
<dbReference type="PIRSF" id="PIRSF003073">
    <property type="entry name" value="DNAC_TnpB_IstB"/>
    <property type="match status" value="1"/>
</dbReference>
<organism evidence="5 6">
    <name type="scientific">Actinospica durhamensis</name>
    <dbReference type="NCBI Taxonomy" id="1508375"/>
    <lineage>
        <taxon>Bacteria</taxon>
        <taxon>Bacillati</taxon>
        <taxon>Actinomycetota</taxon>
        <taxon>Actinomycetes</taxon>
        <taxon>Catenulisporales</taxon>
        <taxon>Actinospicaceae</taxon>
        <taxon>Actinospica</taxon>
    </lineage>
</organism>
<dbReference type="GO" id="GO:0006260">
    <property type="term" value="P:DNA replication"/>
    <property type="evidence" value="ECO:0007669"/>
    <property type="project" value="TreeGrafter"/>
</dbReference>
<protein>
    <submittedName>
        <fullName evidence="5">IS21-like element helper ATPase IstB</fullName>
    </submittedName>
</protein>
<dbReference type="Proteomes" id="UP000675781">
    <property type="component" value="Unassembled WGS sequence"/>
</dbReference>
<name>A0A941EWK8_9ACTN</name>
<keyword evidence="6" id="KW-1185">Reference proteome</keyword>
<dbReference type="PRINTS" id="PR00051">
    <property type="entry name" value="DNAA"/>
</dbReference>
<dbReference type="NCBIfam" id="NF038214">
    <property type="entry name" value="IS21_help_AAA"/>
    <property type="match status" value="1"/>
</dbReference>
<evidence type="ECO:0000256" key="3">
    <source>
        <dbReference type="ARBA" id="ARBA00022840"/>
    </source>
</evidence>
<dbReference type="InterPro" id="IPR020591">
    <property type="entry name" value="Chromosome_initiator_DnaA-like"/>
</dbReference>
<keyword evidence="2" id="KW-0547">Nucleotide-binding</keyword>
<dbReference type="Pfam" id="PF01695">
    <property type="entry name" value="IstB_IS21"/>
    <property type="match status" value="1"/>
</dbReference>
<dbReference type="AlphaFoldDB" id="A0A941EWK8"/>
<dbReference type="InterPro" id="IPR028350">
    <property type="entry name" value="DNAC/IstB-like"/>
</dbReference>
<proteinExistence type="inferred from homology"/>
<feature type="domain" description="AAA+ ATPase" evidence="4">
    <location>
        <begin position="119"/>
        <end position="256"/>
    </location>
</feature>
<dbReference type="RefSeq" id="WP_212533044.1">
    <property type="nucleotide sequence ID" value="NZ_JAGSOG010000306.1"/>
</dbReference>
<dbReference type="GO" id="GO:0005524">
    <property type="term" value="F:ATP binding"/>
    <property type="evidence" value="ECO:0007669"/>
    <property type="project" value="UniProtKB-KW"/>
</dbReference>
<evidence type="ECO:0000256" key="2">
    <source>
        <dbReference type="ARBA" id="ARBA00022741"/>
    </source>
</evidence>
<dbReference type="InterPro" id="IPR047661">
    <property type="entry name" value="IstB"/>
</dbReference>
<accession>A0A941EWK8</accession>
<dbReference type="CDD" id="cd00009">
    <property type="entry name" value="AAA"/>
    <property type="match status" value="1"/>
</dbReference>
<dbReference type="SUPFAM" id="SSF52540">
    <property type="entry name" value="P-loop containing nucleoside triphosphate hydrolases"/>
    <property type="match status" value="1"/>
</dbReference>
<evidence type="ECO:0000259" key="4">
    <source>
        <dbReference type="SMART" id="SM00382"/>
    </source>
</evidence>
<sequence length="269" mass="29517">MSTTVSPEALPRARKAAPASDPLDVAIDEACRALHLPAIRAGFEEHAQAALTERSSYKQFLADLLEAECDDRDRRRRLRLVREACFPRPKRIEDFDFTANPNVAPEVVGTLTDPAWVRAGKPLCLIGDSGTGKSHLLIGIGTAIAEAGLKVRYTTTAALVNELAEAADEKQLARTIARYSKYDLLALDEFGYLDLDKPGANLLFQVFTEREECRSIAIVSNAPFSEWKNTFTDPRLCAAVVDRATYNGVIIMTGEDSYRLAATRASRAA</sequence>
<evidence type="ECO:0000313" key="6">
    <source>
        <dbReference type="Proteomes" id="UP000675781"/>
    </source>
</evidence>
<dbReference type="PANTHER" id="PTHR30050:SF4">
    <property type="entry name" value="ATP-BINDING PROTEIN RV3427C IN INSERTION SEQUENCE-RELATED"/>
    <property type="match status" value="1"/>
</dbReference>
<evidence type="ECO:0000313" key="5">
    <source>
        <dbReference type="EMBL" id="MBR7838591.1"/>
    </source>
</evidence>
<dbReference type="InterPro" id="IPR027417">
    <property type="entry name" value="P-loop_NTPase"/>
</dbReference>
<comment type="caution">
    <text evidence="5">The sequence shown here is derived from an EMBL/GenBank/DDBJ whole genome shotgun (WGS) entry which is preliminary data.</text>
</comment>
<comment type="similarity">
    <text evidence="1">Belongs to the IS21/IS1162 putative ATP-binding protein family.</text>
</comment>
<dbReference type="Gene3D" id="3.40.50.300">
    <property type="entry name" value="P-loop containing nucleotide triphosphate hydrolases"/>
    <property type="match status" value="1"/>
</dbReference>
<keyword evidence="3" id="KW-0067">ATP-binding</keyword>
<dbReference type="InterPro" id="IPR002611">
    <property type="entry name" value="IstB_ATP-bd"/>
</dbReference>
<dbReference type="EMBL" id="JAGSOG010000306">
    <property type="protein sequence ID" value="MBR7838591.1"/>
    <property type="molecule type" value="Genomic_DNA"/>
</dbReference>
<evidence type="ECO:0000256" key="1">
    <source>
        <dbReference type="ARBA" id="ARBA00008059"/>
    </source>
</evidence>
<gene>
    <name evidence="5" type="primary">istB</name>
    <name evidence="5" type="ORF">KDL01_35315</name>
</gene>
<dbReference type="PANTHER" id="PTHR30050">
    <property type="entry name" value="CHROMOSOMAL REPLICATION INITIATOR PROTEIN DNAA"/>
    <property type="match status" value="1"/>
</dbReference>
<reference evidence="5" key="1">
    <citation type="submission" date="2021-04" db="EMBL/GenBank/DDBJ databases">
        <title>Genome based classification of Actinospica acidithermotolerans sp. nov., an actinobacterium isolated from an Indonesian hot spring.</title>
        <authorList>
            <person name="Kusuma A.B."/>
            <person name="Putra K.E."/>
            <person name="Nafisah S."/>
            <person name="Loh J."/>
            <person name="Nouioui I."/>
            <person name="Goodfellow M."/>
        </authorList>
    </citation>
    <scope>NUCLEOTIDE SEQUENCE</scope>
    <source>
        <strain evidence="5">CSCA 57</strain>
    </source>
</reference>